<evidence type="ECO:0000313" key="5">
    <source>
        <dbReference type="Proteomes" id="UP000801492"/>
    </source>
</evidence>
<evidence type="ECO:0000256" key="1">
    <source>
        <dbReference type="ARBA" id="ARBA00005567"/>
    </source>
</evidence>
<protein>
    <recommendedName>
        <fullName evidence="3">ACB domain-containing protein</fullName>
    </recommendedName>
</protein>
<dbReference type="OrthoDB" id="346910at2759"/>
<dbReference type="EMBL" id="VTPC01001434">
    <property type="protein sequence ID" value="KAF2901977.1"/>
    <property type="molecule type" value="Genomic_DNA"/>
</dbReference>
<dbReference type="PROSITE" id="PS00880">
    <property type="entry name" value="ACB_1"/>
    <property type="match status" value="1"/>
</dbReference>
<dbReference type="InterPro" id="IPR000582">
    <property type="entry name" value="Acyl-CoA-binding_protein"/>
</dbReference>
<dbReference type="InterPro" id="IPR022408">
    <property type="entry name" value="Acyl-CoA-binding_prot_CS"/>
</dbReference>
<dbReference type="PROSITE" id="PS51228">
    <property type="entry name" value="ACB_2"/>
    <property type="match status" value="1"/>
</dbReference>
<comment type="similarity">
    <text evidence="1">Belongs to the ACBP family.</text>
</comment>
<keyword evidence="2" id="KW-0446">Lipid-binding</keyword>
<proteinExistence type="inferred from homology"/>
<dbReference type="GO" id="GO:0006631">
    <property type="term" value="P:fatty acid metabolic process"/>
    <property type="evidence" value="ECO:0007669"/>
    <property type="project" value="TreeGrafter"/>
</dbReference>
<comment type="caution">
    <text evidence="4">The sequence shown here is derived from an EMBL/GenBank/DDBJ whole genome shotgun (WGS) entry which is preliminary data.</text>
</comment>
<dbReference type="GO" id="GO:0019915">
    <property type="term" value="P:lipid storage"/>
    <property type="evidence" value="ECO:0007669"/>
    <property type="project" value="UniProtKB-ARBA"/>
</dbReference>
<dbReference type="GO" id="GO:0000062">
    <property type="term" value="F:fatty-acyl-CoA binding"/>
    <property type="evidence" value="ECO:0007669"/>
    <property type="project" value="InterPro"/>
</dbReference>
<sequence length="89" mass="9904">MSLDEKFNKAAEDVKNLKSKPSNEDLLEIYALFKQATVGDNNTDRPGMLDMKGKAKWDAWTGKKGVAQDKAKEEYIAKVQSLIDSIGLN</sequence>
<feature type="domain" description="ACB" evidence="3">
    <location>
        <begin position="3"/>
        <end position="88"/>
    </location>
</feature>
<dbReference type="FunFam" id="1.20.80.10:FF:000010">
    <property type="entry name" value="Acyl-CoA-binding domain-containing protein 5"/>
    <property type="match status" value="1"/>
</dbReference>
<accession>A0A8K0GHK4</accession>
<reference evidence="4" key="1">
    <citation type="submission" date="2019-08" db="EMBL/GenBank/DDBJ databases">
        <title>The genome of the North American firefly Photinus pyralis.</title>
        <authorList>
            <consortium name="Photinus pyralis genome working group"/>
            <person name="Fallon T.R."/>
            <person name="Sander Lower S.E."/>
            <person name="Weng J.-K."/>
        </authorList>
    </citation>
    <scope>NUCLEOTIDE SEQUENCE</scope>
    <source>
        <strain evidence="4">TRF0915ILg1</strain>
        <tissue evidence="4">Whole body</tissue>
    </source>
</reference>
<dbReference type="PANTHER" id="PTHR23310:SF62">
    <property type="entry name" value="ACYL-COA BINDING PROTEIN 1, ISOFORM A"/>
    <property type="match status" value="1"/>
</dbReference>
<organism evidence="4 5">
    <name type="scientific">Ignelater luminosus</name>
    <name type="common">Cucubano</name>
    <name type="synonym">Pyrophorus luminosus</name>
    <dbReference type="NCBI Taxonomy" id="2038154"/>
    <lineage>
        <taxon>Eukaryota</taxon>
        <taxon>Metazoa</taxon>
        <taxon>Ecdysozoa</taxon>
        <taxon>Arthropoda</taxon>
        <taxon>Hexapoda</taxon>
        <taxon>Insecta</taxon>
        <taxon>Pterygota</taxon>
        <taxon>Neoptera</taxon>
        <taxon>Endopterygota</taxon>
        <taxon>Coleoptera</taxon>
        <taxon>Polyphaga</taxon>
        <taxon>Elateriformia</taxon>
        <taxon>Elateroidea</taxon>
        <taxon>Elateridae</taxon>
        <taxon>Agrypninae</taxon>
        <taxon>Pyrophorini</taxon>
        <taxon>Ignelater</taxon>
    </lineage>
</organism>
<dbReference type="SUPFAM" id="SSF47027">
    <property type="entry name" value="Acyl-CoA binding protein"/>
    <property type="match status" value="1"/>
</dbReference>
<evidence type="ECO:0000259" key="3">
    <source>
        <dbReference type="PROSITE" id="PS51228"/>
    </source>
</evidence>
<dbReference type="AlphaFoldDB" id="A0A8K0GHK4"/>
<dbReference type="InterPro" id="IPR014352">
    <property type="entry name" value="FERM/acyl-CoA-bd_prot_sf"/>
</dbReference>
<dbReference type="Gene3D" id="1.20.80.10">
    <property type="match status" value="1"/>
</dbReference>
<name>A0A8K0GHK4_IGNLU</name>
<dbReference type="InterPro" id="IPR035984">
    <property type="entry name" value="Acyl-CoA-binding_sf"/>
</dbReference>
<evidence type="ECO:0000313" key="4">
    <source>
        <dbReference type="EMBL" id="KAF2901977.1"/>
    </source>
</evidence>
<dbReference type="Proteomes" id="UP000801492">
    <property type="component" value="Unassembled WGS sequence"/>
</dbReference>
<dbReference type="PRINTS" id="PR00689">
    <property type="entry name" value="ACOABINDINGP"/>
</dbReference>
<gene>
    <name evidence="4" type="ORF">ILUMI_04213</name>
</gene>
<keyword evidence="5" id="KW-1185">Reference proteome</keyword>
<evidence type="ECO:0000256" key="2">
    <source>
        <dbReference type="ARBA" id="ARBA00023121"/>
    </source>
</evidence>
<dbReference type="PANTHER" id="PTHR23310">
    <property type="entry name" value="ACYL-COA-BINDING PROTEIN, ACBP"/>
    <property type="match status" value="1"/>
</dbReference>
<dbReference type="Pfam" id="PF00887">
    <property type="entry name" value="ACBP"/>
    <property type="match status" value="1"/>
</dbReference>